<evidence type="ECO:0000313" key="2">
    <source>
        <dbReference type="Proteomes" id="UP000305546"/>
    </source>
</evidence>
<organism evidence="1 2">
    <name type="scientific">Amycolatopsis alkalitolerans</name>
    <dbReference type="NCBI Taxonomy" id="2547244"/>
    <lineage>
        <taxon>Bacteria</taxon>
        <taxon>Bacillati</taxon>
        <taxon>Actinomycetota</taxon>
        <taxon>Actinomycetes</taxon>
        <taxon>Pseudonocardiales</taxon>
        <taxon>Pseudonocardiaceae</taxon>
        <taxon>Amycolatopsis</taxon>
    </lineage>
</organism>
<gene>
    <name evidence="1" type="ORF">FG385_11715</name>
</gene>
<dbReference type="Proteomes" id="UP000305546">
    <property type="component" value="Unassembled WGS sequence"/>
</dbReference>
<reference evidence="1 2" key="1">
    <citation type="submission" date="2019-06" db="EMBL/GenBank/DDBJ databases">
        <title>Amycolatopsis alkalitolerans sp. nov., isolated from Gastrodia elata Blume.</title>
        <authorList>
            <person name="Narsing Rao M.P."/>
            <person name="Li W.J."/>
        </authorList>
    </citation>
    <scope>NUCLEOTIDE SEQUENCE [LARGE SCALE GENOMIC DNA]</scope>
    <source>
        <strain evidence="1 2">SYSUP0005</strain>
    </source>
</reference>
<protein>
    <submittedName>
        <fullName evidence="1">Uncharacterized protein</fullName>
    </submittedName>
</protein>
<accession>A0A5C4M6J5</accession>
<dbReference type="RefSeq" id="WP_139096706.1">
    <property type="nucleotide sequence ID" value="NZ_VDFW01000008.1"/>
</dbReference>
<dbReference type="OrthoDB" id="4250751at2"/>
<name>A0A5C4M6J5_9PSEU</name>
<evidence type="ECO:0000313" key="1">
    <source>
        <dbReference type="EMBL" id="TNC26417.1"/>
    </source>
</evidence>
<comment type="caution">
    <text evidence="1">The sequence shown here is derived from an EMBL/GenBank/DDBJ whole genome shotgun (WGS) entry which is preliminary data.</text>
</comment>
<sequence length="67" mass="7811">MLTVHQVRLRHEDELMAIPEVVAVTEHENAEMPLIRVFITGRPQRARIPAVLDGYPVEVLIRRKRPF</sequence>
<dbReference type="AlphaFoldDB" id="A0A5C4M6J5"/>
<keyword evidence="2" id="KW-1185">Reference proteome</keyword>
<proteinExistence type="predicted"/>
<dbReference type="EMBL" id="VDFW01000008">
    <property type="protein sequence ID" value="TNC26417.1"/>
    <property type="molecule type" value="Genomic_DNA"/>
</dbReference>